<dbReference type="GO" id="GO:0007155">
    <property type="term" value="P:cell adhesion"/>
    <property type="evidence" value="ECO:0007669"/>
    <property type="project" value="InterPro"/>
</dbReference>
<organism evidence="2 3">
    <name type="scientific">Yersinia intermedia</name>
    <dbReference type="NCBI Taxonomy" id="631"/>
    <lineage>
        <taxon>Bacteria</taxon>
        <taxon>Pseudomonadati</taxon>
        <taxon>Pseudomonadota</taxon>
        <taxon>Gammaproteobacteria</taxon>
        <taxon>Enterobacterales</taxon>
        <taxon>Yersiniaceae</taxon>
        <taxon>Yersinia</taxon>
    </lineage>
</organism>
<proteinExistence type="predicted"/>
<sequence>MYRIFTYCLLFGLVSTTETYAYNMYFHGTLINPPPCVISGSKQIDVDFSNSVETTKVDGVNYKKPIDYTLACDVNPEFALKMQLKGDVSSFDQTLLLTSVEDLGIQIIRNGQKIDVNEWMYFQYKNIPILEAVPVKNKDAILTGGKFDATATLLVEYI</sequence>
<reference evidence="3" key="1">
    <citation type="submission" date="2015-03" db="EMBL/GenBank/DDBJ databases">
        <authorList>
            <consortium name="Pathogen Informatics"/>
        </authorList>
    </citation>
    <scope>NUCLEOTIDE SEQUENCE [LARGE SCALE GENOMIC DNA]</scope>
    <source>
        <strain evidence="3">R148</strain>
    </source>
</reference>
<accession>A0A0H5LV06</accession>
<evidence type="ECO:0000259" key="1">
    <source>
        <dbReference type="Pfam" id="PF00419"/>
    </source>
</evidence>
<gene>
    <name evidence="2" type="primary">mrfF_3</name>
    <name evidence="2" type="ORF">ERS008476_01849</name>
</gene>
<dbReference type="Gene3D" id="2.60.40.1090">
    <property type="entry name" value="Fimbrial-type adhesion domain"/>
    <property type="match status" value="1"/>
</dbReference>
<protein>
    <submittedName>
        <fullName evidence="2">Exported pilin protein</fullName>
    </submittedName>
</protein>
<dbReference type="EMBL" id="CWJI01000003">
    <property type="protein sequence ID" value="CRY54880.1"/>
    <property type="molecule type" value="Genomic_DNA"/>
</dbReference>
<dbReference type="InterPro" id="IPR000259">
    <property type="entry name" value="Adhesion_dom_fimbrial"/>
</dbReference>
<dbReference type="AlphaFoldDB" id="A0A0H5LV06"/>
<dbReference type="InterPro" id="IPR036937">
    <property type="entry name" value="Adhesion_dom_fimbrial_sf"/>
</dbReference>
<dbReference type="SUPFAM" id="SSF49401">
    <property type="entry name" value="Bacterial adhesins"/>
    <property type="match status" value="1"/>
</dbReference>
<evidence type="ECO:0000313" key="2">
    <source>
        <dbReference type="EMBL" id="CRY54880.1"/>
    </source>
</evidence>
<dbReference type="Proteomes" id="UP000043316">
    <property type="component" value="Unassembled WGS sequence"/>
</dbReference>
<dbReference type="GO" id="GO:0009289">
    <property type="term" value="C:pilus"/>
    <property type="evidence" value="ECO:0007669"/>
    <property type="project" value="InterPro"/>
</dbReference>
<dbReference type="RefSeq" id="WP_053009421.1">
    <property type="nucleotide sequence ID" value="NZ_CWJI01000003.1"/>
</dbReference>
<feature type="domain" description="Fimbrial-type adhesion" evidence="1">
    <location>
        <begin position="25"/>
        <end position="157"/>
    </location>
</feature>
<dbReference type="Pfam" id="PF00419">
    <property type="entry name" value="Fimbrial"/>
    <property type="match status" value="1"/>
</dbReference>
<dbReference type="InterPro" id="IPR008966">
    <property type="entry name" value="Adhesion_dom_sf"/>
</dbReference>
<evidence type="ECO:0000313" key="3">
    <source>
        <dbReference type="Proteomes" id="UP000043316"/>
    </source>
</evidence>
<name>A0A0H5LV06_YERIN</name>